<dbReference type="AlphaFoldDB" id="F2ATM4"/>
<dbReference type="InterPro" id="IPR036291">
    <property type="entry name" value="NAD(P)-bd_dom_sf"/>
</dbReference>
<comment type="caution">
    <text evidence="2">The sequence shown here is derived from an EMBL/GenBank/DDBJ whole genome shotgun (WGS) entry which is preliminary data.</text>
</comment>
<dbReference type="PATRIC" id="fig|991778.3.peg.3263"/>
<accession>F2ATM4</accession>
<evidence type="ECO:0000313" key="3">
    <source>
        <dbReference type="Proteomes" id="UP000006222"/>
    </source>
</evidence>
<organism evidence="2 3">
    <name type="scientific">Rhodopirellula baltica WH47</name>
    <dbReference type="NCBI Taxonomy" id="991778"/>
    <lineage>
        <taxon>Bacteria</taxon>
        <taxon>Pseudomonadati</taxon>
        <taxon>Planctomycetota</taxon>
        <taxon>Planctomycetia</taxon>
        <taxon>Pirellulales</taxon>
        <taxon>Pirellulaceae</taxon>
        <taxon>Rhodopirellula</taxon>
    </lineage>
</organism>
<sequence>MALEFPELIESEAQLDALLARPSDELVKFMQQLDGDLIILGIAGKMGVSLGQLAVAAIEKAGLQKNVLGVARFSDADARARLESAGIKTIQCDLLNREAVARLPSVPNVLFMAGRKFGTEGDEPLTWAMNTIVPANVAHHFRDSNIVAFSTGCVYPLARVDRPPNEDTPPGPIGEYAQSCLGRERMFEYGSLEWGTRVCLYRLNYSIDLKYGVLHDIATKIWNDQPVDNSVQAFNVIWQGDANQQALMCLGQCTSPANVLNVTGLETLLTEDVSMQLGELLNKPVRFTTTPGNASYLSDSSRATKLFGPPSVNAEQLIRWQAHWVRTGGRSLNKPTHFEVSDGAY</sequence>
<evidence type="ECO:0000313" key="2">
    <source>
        <dbReference type="EMBL" id="EGF26858.1"/>
    </source>
</evidence>
<dbReference type="EMBL" id="AFAR01000168">
    <property type="protein sequence ID" value="EGF26858.1"/>
    <property type="molecule type" value="Genomic_DNA"/>
</dbReference>
<dbReference type="InterPro" id="IPR001509">
    <property type="entry name" value="Epimerase_deHydtase"/>
</dbReference>
<reference evidence="2 3" key="1">
    <citation type="journal article" date="2013" name="Mar. Genomics">
        <title>Expression of sulfatases in Rhodopirellula baltica and the diversity of sulfatases in the genus Rhodopirellula.</title>
        <authorList>
            <person name="Wegner C.E."/>
            <person name="Richter-Heitmann T."/>
            <person name="Klindworth A."/>
            <person name="Klockow C."/>
            <person name="Richter M."/>
            <person name="Achstetter T."/>
            <person name="Glockner F.O."/>
            <person name="Harder J."/>
        </authorList>
    </citation>
    <scope>NUCLEOTIDE SEQUENCE [LARGE SCALE GENOMIC DNA]</scope>
    <source>
        <strain evidence="2 3">WH47</strain>
    </source>
</reference>
<dbReference type="RefSeq" id="WP_007326985.1">
    <property type="nucleotide sequence ID" value="NZ_AFAR01000168.1"/>
</dbReference>
<name>F2ATM4_RHOBT</name>
<gene>
    <name evidence="2" type="ORF">RBWH47_03897</name>
</gene>
<protein>
    <submittedName>
        <fullName evidence="2">NAD-dependent epimerase/dehydratase</fullName>
    </submittedName>
</protein>
<dbReference type="Pfam" id="PF01370">
    <property type="entry name" value="Epimerase"/>
    <property type="match status" value="1"/>
</dbReference>
<feature type="domain" description="NAD-dependent epimerase/dehydratase" evidence="1">
    <location>
        <begin position="39"/>
        <end position="203"/>
    </location>
</feature>
<dbReference type="Proteomes" id="UP000006222">
    <property type="component" value="Unassembled WGS sequence"/>
</dbReference>
<dbReference type="Gene3D" id="3.40.50.720">
    <property type="entry name" value="NAD(P)-binding Rossmann-like Domain"/>
    <property type="match status" value="1"/>
</dbReference>
<proteinExistence type="predicted"/>
<evidence type="ECO:0000259" key="1">
    <source>
        <dbReference type="Pfam" id="PF01370"/>
    </source>
</evidence>
<dbReference type="SUPFAM" id="SSF51735">
    <property type="entry name" value="NAD(P)-binding Rossmann-fold domains"/>
    <property type="match status" value="1"/>
</dbReference>